<dbReference type="EMBL" id="JAFCIX010000357">
    <property type="protein sequence ID" value="KAH6593279.1"/>
    <property type="molecule type" value="Genomic_DNA"/>
</dbReference>
<proteinExistence type="predicted"/>
<evidence type="ECO:0000256" key="3">
    <source>
        <dbReference type="ARBA" id="ARBA00023140"/>
    </source>
</evidence>
<keyword evidence="2" id="KW-0472">Membrane</keyword>
<evidence type="ECO:0000256" key="5">
    <source>
        <dbReference type="SAM" id="MobiDB-lite"/>
    </source>
</evidence>
<evidence type="ECO:0000313" key="6">
    <source>
        <dbReference type="EMBL" id="KAH6593279.1"/>
    </source>
</evidence>
<evidence type="ECO:0000256" key="1">
    <source>
        <dbReference type="ARBA" id="ARBA00022593"/>
    </source>
</evidence>
<keyword evidence="1" id="KW-0962">Peroxisome biogenesis</keyword>
<accession>A0ABQ8F9U7</accession>
<protein>
    <recommendedName>
        <fullName evidence="8">Peroxisomal membrane protein PEX16</fullName>
    </recommendedName>
</protein>
<keyword evidence="7" id="KW-1185">Reference proteome</keyword>
<evidence type="ECO:0000256" key="2">
    <source>
        <dbReference type="ARBA" id="ARBA00023136"/>
    </source>
</evidence>
<feature type="compositionally biased region" description="Pro residues" evidence="5">
    <location>
        <begin position="93"/>
        <end position="112"/>
    </location>
</feature>
<feature type="compositionally biased region" description="Polar residues" evidence="5">
    <location>
        <begin position="1"/>
        <end position="12"/>
    </location>
</feature>
<feature type="compositionally biased region" description="Low complexity" evidence="5">
    <location>
        <begin position="50"/>
        <end position="62"/>
    </location>
</feature>
<reference evidence="6 7" key="1">
    <citation type="submission" date="2021-02" db="EMBL/GenBank/DDBJ databases">
        <title>Variation within the Batrachochytrium salamandrivorans European outbreak.</title>
        <authorList>
            <person name="Kelly M."/>
            <person name="Pasmans F."/>
            <person name="Shea T.P."/>
            <person name="Munoz J.F."/>
            <person name="Carranza S."/>
            <person name="Cuomo C.A."/>
            <person name="Martel A."/>
        </authorList>
    </citation>
    <scope>NUCLEOTIDE SEQUENCE [LARGE SCALE GENOMIC DNA]</scope>
    <source>
        <strain evidence="6 7">AMFP18/2</strain>
    </source>
</reference>
<dbReference type="PANTHER" id="PTHR12652:SF19">
    <property type="entry name" value="PEROXISOMAL BIOGENESIS FACTOR 11"/>
    <property type="match status" value="1"/>
</dbReference>
<dbReference type="Proteomes" id="UP001648503">
    <property type="component" value="Unassembled WGS sequence"/>
</dbReference>
<keyword evidence="3" id="KW-0576">Peroxisome</keyword>
<organism evidence="6 7">
    <name type="scientific">Batrachochytrium salamandrivorans</name>
    <dbReference type="NCBI Taxonomy" id="1357716"/>
    <lineage>
        <taxon>Eukaryota</taxon>
        <taxon>Fungi</taxon>
        <taxon>Fungi incertae sedis</taxon>
        <taxon>Chytridiomycota</taxon>
        <taxon>Chytridiomycota incertae sedis</taxon>
        <taxon>Chytridiomycetes</taxon>
        <taxon>Rhizophydiales</taxon>
        <taxon>Rhizophydiales incertae sedis</taxon>
        <taxon>Batrachochytrium</taxon>
    </lineage>
</organism>
<evidence type="ECO:0008006" key="8">
    <source>
        <dbReference type="Google" id="ProtNLM"/>
    </source>
</evidence>
<evidence type="ECO:0000256" key="4">
    <source>
        <dbReference type="ARBA" id="ARBA00046271"/>
    </source>
</evidence>
<dbReference type="PANTHER" id="PTHR12652">
    <property type="entry name" value="PEROXISOMAL BIOGENESIS FACTOR 11"/>
    <property type="match status" value="1"/>
</dbReference>
<comment type="caution">
    <text evidence="6">The sequence shown here is derived from an EMBL/GenBank/DDBJ whole genome shotgun (WGS) entry which is preliminary data.</text>
</comment>
<dbReference type="Pfam" id="PF05648">
    <property type="entry name" value="PEX11"/>
    <property type="match status" value="1"/>
</dbReference>
<evidence type="ECO:0000313" key="7">
    <source>
        <dbReference type="Proteomes" id="UP001648503"/>
    </source>
</evidence>
<dbReference type="InterPro" id="IPR008733">
    <property type="entry name" value="PEX11"/>
</dbReference>
<gene>
    <name evidence="6" type="ORF">BASA50_007486</name>
</gene>
<sequence>MPPTVTTPTSSIADPLSPKRNGVTTRQDVVPISKAAMSLAASIPPAASDLSSSSKPTLPASSILSATVRDRKGVVQRASAGNNNTGPSSTLPIKPPSSPSPPSSSPPSSPPPPPLLLAQIPLSFSKSLLFRAMIFRKILLLNDGRDKILKCVQYAAKLLLWCYLSAQSKKHPVSHARAMHLASHFSLARKMVRLGHWLEPINDYLEFSKNPIQDMSLNPTAAEINIHRLAPLNAGIGILNDVCDDVICLSKMGLLSNLSPHWIQRATTLSDRCWYTSIFVDLYTAYHARQKLYTALAKTTDPIQHQAITDKIFMQHISIAKLSMDFVFCSVDVLKIGDQVSQGVQIIPGFLSALLGTFKLYRKVH</sequence>
<comment type="subcellular location">
    <subcellularLocation>
        <location evidence="4">Peroxisome membrane</location>
    </subcellularLocation>
</comment>
<feature type="region of interest" description="Disordered" evidence="5">
    <location>
        <begin position="43"/>
        <end position="112"/>
    </location>
</feature>
<feature type="region of interest" description="Disordered" evidence="5">
    <location>
        <begin position="1"/>
        <end position="29"/>
    </location>
</feature>
<name>A0ABQ8F9U7_9FUNG</name>